<organism evidence="2 3">
    <name type="scientific">Cylicostephanus goldi</name>
    <name type="common">Nematode worm</name>
    <dbReference type="NCBI Taxonomy" id="71465"/>
    <lineage>
        <taxon>Eukaryota</taxon>
        <taxon>Metazoa</taxon>
        <taxon>Ecdysozoa</taxon>
        <taxon>Nematoda</taxon>
        <taxon>Chromadorea</taxon>
        <taxon>Rhabditida</taxon>
        <taxon>Rhabditina</taxon>
        <taxon>Rhabditomorpha</taxon>
        <taxon>Strongyloidea</taxon>
        <taxon>Strongylidae</taxon>
        <taxon>Cylicostephanus</taxon>
    </lineage>
</organism>
<dbReference type="Proteomes" id="UP000271889">
    <property type="component" value="Unassembled WGS sequence"/>
</dbReference>
<keyword evidence="3" id="KW-1185">Reference proteome</keyword>
<feature type="compositionally biased region" description="Basic residues" evidence="1">
    <location>
        <begin position="38"/>
        <end position="51"/>
    </location>
</feature>
<accession>A0A3P6QJ51</accession>
<feature type="compositionally biased region" description="Basic and acidic residues" evidence="1">
    <location>
        <begin position="64"/>
        <end position="76"/>
    </location>
</feature>
<feature type="region of interest" description="Disordered" evidence="1">
    <location>
        <begin position="1"/>
        <end position="109"/>
    </location>
</feature>
<dbReference type="AlphaFoldDB" id="A0A3P6QJ51"/>
<gene>
    <name evidence="2" type="ORF">CGOC_LOCUS1346</name>
</gene>
<feature type="compositionally biased region" description="Polar residues" evidence="1">
    <location>
        <begin position="20"/>
        <end position="37"/>
    </location>
</feature>
<dbReference type="OrthoDB" id="168404at2759"/>
<sequence length="221" mass="23864">MAAASEFMLSGSGEDAGSSRAETPQPATRFVANQQGPQKKRARREKRKRGGRVSGNESTSSVEKGTRNGPGKERAPKRTLAAELNEERRRREDEYMRTNTGGLGDWPMPDLNLGSLIEADERAQGSRLWPPTPIGSRASLTSQWSEHLQNSDPSASANVENVSYDPMSLGLSLGTTVAPVDHTAPFSIFAGADFSLWSSAATGESYTSWSNDSEKSASEKK</sequence>
<evidence type="ECO:0000256" key="1">
    <source>
        <dbReference type="SAM" id="MobiDB-lite"/>
    </source>
</evidence>
<reference evidence="2 3" key="1">
    <citation type="submission" date="2018-11" db="EMBL/GenBank/DDBJ databases">
        <authorList>
            <consortium name="Pathogen Informatics"/>
        </authorList>
    </citation>
    <scope>NUCLEOTIDE SEQUENCE [LARGE SCALE GENOMIC DNA]</scope>
</reference>
<evidence type="ECO:0000313" key="2">
    <source>
        <dbReference type="EMBL" id="VDK48709.1"/>
    </source>
</evidence>
<protein>
    <submittedName>
        <fullName evidence="2">Uncharacterized protein</fullName>
    </submittedName>
</protein>
<feature type="region of interest" description="Disordered" evidence="1">
    <location>
        <begin position="140"/>
        <end position="159"/>
    </location>
</feature>
<evidence type="ECO:0000313" key="3">
    <source>
        <dbReference type="Proteomes" id="UP000271889"/>
    </source>
</evidence>
<feature type="compositionally biased region" description="Basic and acidic residues" evidence="1">
    <location>
        <begin position="85"/>
        <end position="96"/>
    </location>
</feature>
<name>A0A3P6QJ51_CYLGO</name>
<proteinExistence type="predicted"/>
<dbReference type="EMBL" id="UYRV01002453">
    <property type="protein sequence ID" value="VDK48709.1"/>
    <property type="molecule type" value="Genomic_DNA"/>
</dbReference>